<name>A0AAW3EFA0_9GAMM</name>
<gene>
    <name evidence="1" type="ORF">JV38_23195</name>
    <name evidence="2" type="ORF">KU73_23190</name>
</gene>
<protein>
    <submittedName>
        <fullName evidence="1">Uncharacterized protein</fullName>
    </submittedName>
</protein>
<dbReference type="AlphaFoldDB" id="A0AAW3EFA0"/>
<sequence length="118" mass="13700">MNMREIETKYGVIYGRNALILSNTALNLHPFEFIVTSSLSLMACKPSIKNKKDVLIKFSFTDIENLSIYKTDDYPYEKYTASSFDEVEGEYKRDNKRIVLSTYDHVFDIIGKCEVIYS</sequence>
<dbReference type="Proteomes" id="UP000029436">
    <property type="component" value="Unassembled WGS sequence"/>
</dbReference>
<reference evidence="3 4" key="1">
    <citation type="submission" date="2014-08" db="EMBL/GenBank/DDBJ databases">
        <title>Genome sequences of NCPPB Pectobacterium isolates.</title>
        <authorList>
            <person name="Glover R.H."/>
            <person name="Sapp M."/>
            <person name="Elphinstone J."/>
        </authorList>
    </citation>
    <scope>NUCLEOTIDE SEQUENCE [LARGE SCALE GENOMIC DNA]</scope>
    <source>
        <strain evidence="1 3">NCPPB 3701</strain>
        <strain evidence="2 4">NCPPB3702</strain>
    </source>
</reference>
<dbReference type="EMBL" id="JQOH01000027">
    <property type="protein sequence ID" value="KGA26082.1"/>
    <property type="molecule type" value="Genomic_DNA"/>
</dbReference>
<proteinExistence type="predicted"/>
<dbReference type="Proteomes" id="UP000029257">
    <property type="component" value="Unassembled WGS sequence"/>
</dbReference>
<evidence type="ECO:0000313" key="3">
    <source>
        <dbReference type="Proteomes" id="UP000029257"/>
    </source>
</evidence>
<evidence type="ECO:0000313" key="1">
    <source>
        <dbReference type="EMBL" id="KFW99376.1"/>
    </source>
</evidence>
<evidence type="ECO:0000313" key="2">
    <source>
        <dbReference type="EMBL" id="KGA26082.1"/>
    </source>
</evidence>
<organism evidence="1 3">
    <name type="scientific">Pectobacterium wasabiae</name>
    <dbReference type="NCBI Taxonomy" id="55208"/>
    <lineage>
        <taxon>Bacteria</taxon>
        <taxon>Pseudomonadati</taxon>
        <taxon>Pseudomonadota</taxon>
        <taxon>Gammaproteobacteria</taxon>
        <taxon>Enterobacterales</taxon>
        <taxon>Pectobacteriaceae</taxon>
        <taxon>Pectobacterium</taxon>
    </lineage>
</organism>
<dbReference type="RefSeq" id="WP_039479450.1">
    <property type="nucleotide sequence ID" value="NZ_JQHP01000026.1"/>
</dbReference>
<dbReference type="EMBL" id="JQHP01000026">
    <property type="protein sequence ID" value="KFW99376.1"/>
    <property type="molecule type" value="Genomic_DNA"/>
</dbReference>
<evidence type="ECO:0000313" key="4">
    <source>
        <dbReference type="Proteomes" id="UP000029436"/>
    </source>
</evidence>
<comment type="caution">
    <text evidence="1">The sequence shown here is derived from an EMBL/GenBank/DDBJ whole genome shotgun (WGS) entry which is preliminary data.</text>
</comment>
<accession>A0AAW3EFA0</accession>
<keyword evidence="4" id="KW-1185">Reference proteome</keyword>